<name>A0ABU5Q049_9XANT</name>
<gene>
    <name evidence="1" type="ORF">VB146_15335</name>
</gene>
<keyword evidence="2" id="KW-1185">Reference proteome</keyword>
<sequence length="165" mass="18275">MPHLFFAAQTLQCPSTLRISSAVLQSPDVPAEARLGLDQRRPLRLSSIGVYSGHPRERAALVPRNEDEQQSGGTERWIWKFDVPDPHGIYAVCEYGAGVQVSWQVGETVRACTGRFAAPRCGQPIASRRSIAIKCLGQSAPARCHELRWHAHLQFPELVLTGRIP</sequence>
<dbReference type="EMBL" id="JAYFSO010000020">
    <property type="protein sequence ID" value="MEA5125198.1"/>
    <property type="molecule type" value="Genomic_DNA"/>
</dbReference>
<dbReference type="Proteomes" id="UP001303614">
    <property type="component" value="Unassembled WGS sequence"/>
</dbReference>
<proteinExistence type="predicted"/>
<dbReference type="NCBIfam" id="NF042415">
    <property type="entry name" value="STY0301_fam"/>
    <property type="match status" value="1"/>
</dbReference>
<evidence type="ECO:0000313" key="2">
    <source>
        <dbReference type="Proteomes" id="UP001303614"/>
    </source>
</evidence>
<reference evidence="1 2" key="1">
    <citation type="submission" date="2023-12" db="EMBL/GenBank/DDBJ databases">
        <title>Genome sequencing of Xanthomonas floridensis.</title>
        <authorList>
            <person name="Greer S."/>
            <person name="Harrison J."/>
            <person name="Grant M."/>
            <person name="Vicente J."/>
            <person name="Studholme D."/>
        </authorList>
    </citation>
    <scope>NUCLEOTIDE SEQUENCE [LARGE SCALE GENOMIC DNA]</scope>
    <source>
        <strain evidence="1 2">WHRI 8848</strain>
    </source>
</reference>
<comment type="caution">
    <text evidence="1">The sequence shown here is derived from an EMBL/GenBank/DDBJ whole genome shotgun (WGS) entry which is preliminary data.</text>
</comment>
<dbReference type="RefSeq" id="WP_323210068.1">
    <property type="nucleotide sequence ID" value="NZ_JAYFSN010000019.1"/>
</dbReference>
<organism evidence="1 2">
    <name type="scientific">Xanthomonas floridensis</name>
    <dbReference type="NCBI Taxonomy" id="1843580"/>
    <lineage>
        <taxon>Bacteria</taxon>
        <taxon>Pseudomonadati</taxon>
        <taxon>Pseudomonadota</taxon>
        <taxon>Gammaproteobacteria</taxon>
        <taxon>Lysobacterales</taxon>
        <taxon>Lysobacteraceae</taxon>
        <taxon>Xanthomonas</taxon>
    </lineage>
</organism>
<protein>
    <submittedName>
        <fullName evidence="1">STY0301 family protein</fullName>
    </submittedName>
</protein>
<evidence type="ECO:0000313" key="1">
    <source>
        <dbReference type="EMBL" id="MEA5125198.1"/>
    </source>
</evidence>
<dbReference type="InterPro" id="IPR049973">
    <property type="entry name" value="STY0301-like"/>
</dbReference>
<accession>A0ABU5Q049</accession>